<dbReference type="EMBL" id="JBHUIW010000001">
    <property type="protein sequence ID" value="MFD2180691.1"/>
    <property type="molecule type" value="Genomic_DNA"/>
</dbReference>
<dbReference type="Proteomes" id="UP001597314">
    <property type="component" value="Unassembled WGS sequence"/>
</dbReference>
<keyword evidence="2" id="KW-1185">Reference proteome</keyword>
<name>A0ABW5ADI0_9BRAD</name>
<comment type="caution">
    <text evidence="1">The sequence shown here is derived from an EMBL/GenBank/DDBJ whole genome shotgun (WGS) entry which is preliminary data.</text>
</comment>
<sequence length="196" mass="21403">MQIEPMKHPSSRELFRYWTTLRGARPAPERDELDPGALRKVLGDSFVLTFDPAAGFPFRLAGTRLCGLAGRELKGTAFVDLWETESRPLVTALLGGAADEAAALAAGAVGLTDTEPPIPLELVLLPLAHRRSLHERLLGLLVPLEIPYWLGISPVRRIRIGAFRNLTPWSSPSLVPAPLPERTRPRLVVLEGGRVG</sequence>
<organism evidence="1 2">
    <name type="scientific">Rhodoplanes azumiensis</name>
    <dbReference type="NCBI Taxonomy" id="1897628"/>
    <lineage>
        <taxon>Bacteria</taxon>
        <taxon>Pseudomonadati</taxon>
        <taxon>Pseudomonadota</taxon>
        <taxon>Alphaproteobacteria</taxon>
        <taxon>Hyphomicrobiales</taxon>
        <taxon>Nitrobacteraceae</taxon>
        <taxon>Rhodoplanes</taxon>
    </lineage>
</organism>
<dbReference type="InterPro" id="IPR009922">
    <property type="entry name" value="DUF1457"/>
</dbReference>
<evidence type="ECO:0000313" key="1">
    <source>
        <dbReference type="EMBL" id="MFD2180691.1"/>
    </source>
</evidence>
<gene>
    <name evidence="1" type="ORF">ACFSOX_00860</name>
</gene>
<evidence type="ECO:0000313" key="2">
    <source>
        <dbReference type="Proteomes" id="UP001597314"/>
    </source>
</evidence>
<dbReference type="Pfam" id="PF07310">
    <property type="entry name" value="PAS_5"/>
    <property type="match status" value="1"/>
</dbReference>
<dbReference type="PIRSF" id="PIRSF031878">
    <property type="entry name" value="UCP031878"/>
    <property type="match status" value="1"/>
</dbReference>
<protein>
    <submittedName>
        <fullName evidence="1">PAS domain-containing protein</fullName>
    </submittedName>
</protein>
<reference evidence="2" key="1">
    <citation type="journal article" date="2019" name="Int. J. Syst. Evol. Microbiol.">
        <title>The Global Catalogue of Microorganisms (GCM) 10K type strain sequencing project: providing services to taxonomists for standard genome sequencing and annotation.</title>
        <authorList>
            <consortium name="The Broad Institute Genomics Platform"/>
            <consortium name="The Broad Institute Genome Sequencing Center for Infectious Disease"/>
            <person name="Wu L."/>
            <person name="Ma J."/>
        </authorList>
    </citation>
    <scope>NUCLEOTIDE SEQUENCE [LARGE SCALE GENOMIC DNA]</scope>
    <source>
        <strain evidence="2">CGMCC 1.6774</strain>
    </source>
</reference>
<proteinExistence type="predicted"/>
<accession>A0ABW5ADI0</accession>
<dbReference type="RefSeq" id="WP_378475904.1">
    <property type="nucleotide sequence ID" value="NZ_JBHUIW010000001.1"/>
</dbReference>